<dbReference type="Proteomes" id="UP000311382">
    <property type="component" value="Unassembled WGS sequence"/>
</dbReference>
<dbReference type="OrthoDB" id="2529446at2759"/>
<dbReference type="AlphaFoldDB" id="A0A5C5FT48"/>
<evidence type="ECO:0000313" key="3">
    <source>
        <dbReference type="Proteomes" id="UP000311382"/>
    </source>
</evidence>
<evidence type="ECO:0000313" key="2">
    <source>
        <dbReference type="EMBL" id="TNY19970.1"/>
    </source>
</evidence>
<reference evidence="2 3" key="1">
    <citation type="submission" date="2019-03" db="EMBL/GenBank/DDBJ databases">
        <title>Rhodosporidium diobovatum UCD-FST 08-225 genome sequencing, assembly, and annotation.</title>
        <authorList>
            <person name="Fakankun I.U."/>
            <person name="Fristensky B."/>
            <person name="Levin D.B."/>
        </authorList>
    </citation>
    <scope>NUCLEOTIDE SEQUENCE [LARGE SCALE GENOMIC DNA]</scope>
    <source>
        <strain evidence="2 3">UCD-FST 08-225</strain>
    </source>
</reference>
<comment type="caution">
    <text evidence="2">The sequence shown here is derived from an EMBL/GenBank/DDBJ whole genome shotgun (WGS) entry which is preliminary data.</text>
</comment>
<dbReference type="EMBL" id="SOZI01000079">
    <property type="protein sequence ID" value="TNY19970.1"/>
    <property type="molecule type" value="Genomic_DNA"/>
</dbReference>
<gene>
    <name evidence="2" type="ORF">DMC30DRAFT_275600</name>
</gene>
<sequence>MRNEERDSFTGSRADSTTAARAVCPLRRSALRAVRFLSPSSLPSSYSHFSFDTLSLSDAPNAITTRATMSSDAASLLTVSSSTPLVDASTSAKVRATFRPQFSLALTNMSNPMQSPSFLSKLLKRSPSPRASESSFSTKPPPSSEDVFREVMTLDARHGHPSVQALSLKTPPRTPHKPKPWPSKPAQSSQDIFDEVMRLNAKHGHPSVQALSVR</sequence>
<name>A0A5C5FT48_9BASI</name>
<evidence type="ECO:0000256" key="1">
    <source>
        <dbReference type="SAM" id="MobiDB-lite"/>
    </source>
</evidence>
<organism evidence="2 3">
    <name type="scientific">Rhodotorula diobovata</name>
    <dbReference type="NCBI Taxonomy" id="5288"/>
    <lineage>
        <taxon>Eukaryota</taxon>
        <taxon>Fungi</taxon>
        <taxon>Dikarya</taxon>
        <taxon>Basidiomycota</taxon>
        <taxon>Pucciniomycotina</taxon>
        <taxon>Microbotryomycetes</taxon>
        <taxon>Sporidiobolales</taxon>
        <taxon>Sporidiobolaceae</taxon>
        <taxon>Rhodotorula</taxon>
    </lineage>
</organism>
<feature type="region of interest" description="Disordered" evidence="1">
    <location>
        <begin position="158"/>
        <end position="191"/>
    </location>
</feature>
<keyword evidence="3" id="KW-1185">Reference proteome</keyword>
<accession>A0A5C5FT48</accession>
<protein>
    <submittedName>
        <fullName evidence="2">Uncharacterized protein</fullName>
    </submittedName>
</protein>
<proteinExistence type="predicted"/>